<evidence type="ECO:0000313" key="2">
    <source>
        <dbReference type="EMBL" id="PZF71974.1"/>
    </source>
</evidence>
<evidence type="ECO:0000256" key="1">
    <source>
        <dbReference type="SAM" id="MobiDB-lite"/>
    </source>
</evidence>
<feature type="region of interest" description="Disordered" evidence="1">
    <location>
        <begin position="219"/>
        <end position="272"/>
    </location>
</feature>
<dbReference type="AlphaFoldDB" id="A0A2W2AVJ0"/>
<accession>A0A2W2AVJ0</accession>
<dbReference type="RefSeq" id="WP_110999787.1">
    <property type="nucleotide sequence ID" value="NZ_QKTW01000020.1"/>
</dbReference>
<organism evidence="2 3">
    <name type="scientific">Taibaiella soli</name>
    <dbReference type="NCBI Taxonomy" id="1649169"/>
    <lineage>
        <taxon>Bacteria</taxon>
        <taxon>Pseudomonadati</taxon>
        <taxon>Bacteroidota</taxon>
        <taxon>Chitinophagia</taxon>
        <taxon>Chitinophagales</taxon>
        <taxon>Chitinophagaceae</taxon>
        <taxon>Taibaiella</taxon>
    </lineage>
</organism>
<dbReference type="Proteomes" id="UP000248745">
    <property type="component" value="Unassembled WGS sequence"/>
</dbReference>
<protein>
    <submittedName>
        <fullName evidence="2">Uncharacterized protein</fullName>
    </submittedName>
</protein>
<name>A0A2W2AVJ0_9BACT</name>
<comment type="caution">
    <text evidence="2">The sequence shown here is derived from an EMBL/GenBank/DDBJ whole genome shotgun (WGS) entry which is preliminary data.</text>
</comment>
<reference evidence="2 3" key="1">
    <citation type="submission" date="2018-06" db="EMBL/GenBank/DDBJ databases">
        <title>Mucibacter soli gen. nov., sp. nov., a new member of the family Chitinophagaceae producing mucin.</title>
        <authorList>
            <person name="Kim M.-K."/>
            <person name="Park S."/>
            <person name="Kim T.-S."/>
            <person name="Joung Y."/>
            <person name="Han J.-H."/>
            <person name="Kim S.B."/>
        </authorList>
    </citation>
    <scope>NUCLEOTIDE SEQUENCE [LARGE SCALE GENOMIC DNA]</scope>
    <source>
        <strain evidence="2 3">R1-15</strain>
    </source>
</reference>
<evidence type="ECO:0000313" key="3">
    <source>
        <dbReference type="Proteomes" id="UP000248745"/>
    </source>
</evidence>
<keyword evidence="3" id="KW-1185">Reference proteome</keyword>
<proteinExistence type="predicted"/>
<dbReference type="EMBL" id="QKTW01000020">
    <property type="protein sequence ID" value="PZF71974.1"/>
    <property type="molecule type" value="Genomic_DNA"/>
</dbReference>
<dbReference type="PROSITE" id="PS51257">
    <property type="entry name" value="PROKAR_LIPOPROTEIN"/>
    <property type="match status" value="1"/>
</dbReference>
<dbReference type="OrthoDB" id="1523672at2"/>
<feature type="compositionally biased region" description="Gly residues" evidence="1">
    <location>
        <begin position="243"/>
        <end position="270"/>
    </location>
</feature>
<gene>
    <name evidence="2" type="ORF">DN068_15165</name>
</gene>
<sequence>MRFVTNIAIGCIAVAAGLTACKSSQKTHAVANGTWQDQPIVVDGANNDWPSPYPFYDEKAKIGYVVTNDKDNLYVTMQTGDRMTIMKILRNGMTLWIDTSGKKAQNISVNYPMENADAPTHVQKDQTQPMDKMDADQMHKRMLESARDLYLTGFKGCNGSFLIKQNNGCGVNVRMGFDEYNTLIWEAVIPFKSFYKDALAATDAHKPIGICFSIKGLQRPKTDGGSGGSMSNGSVAGRQNMGNMGGGGGGMHGGGGGMHGGGMHGGGGVGGDREALFESSKTWYETGMAVK</sequence>